<dbReference type="OrthoDB" id="66288at32008"/>
<keyword evidence="1" id="KW-0175">Coiled coil</keyword>
<evidence type="ECO:0000256" key="1">
    <source>
        <dbReference type="SAM" id="Coils"/>
    </source>
</evidence>
<sequence>MFGWLKRLVARRDLAELDELRREARMLEHARAENRDLRDMLAARGWRPVPQPLRVPPERATPDWLERFAREWEAASHETRPQKLELFHADSAPARARAHVEESRMPRDGGIDYRFLGMTGEEES</sequence>
<accession>A0A103QVS0</accession>
<dbReference type="RefSeq" id="WP_059758112.1">
    <property type="nucleotide sequence ID" value="NZ_CP013414.1"/>
</dbReference>
<name>A0A103QVS0_9BURK</name>
<gene>
    <name evidence="2" type="ORF">WJ33_37080</name>
</gene>
<reference evidence="2 3" key="1">
    <citation type="submission" date="2015-11" db="EMBL/GenBank/DDBJ databases">
        <title>Expanding the genomic diversity of Burkholderia species for the development of highly accurate diagnostics.</title>
        <authorList>
            <person name="Sahl J."/>
            <person name="Keim P."/>
            <person name="Wagner D."/>
        </authorList>
    </citation>
    <scope>NUCLEOTIDE SEQUENCE [LARGE SCALE GENOMIC DNA]</scope>
    <source>
        <strain evidence="2 3">MSMB2036</strain>
    </source>
</reference>
<comment type="caution">
    <text evidence="2">The sequence shown here is derived from an EMBL/GenBank/DDBJ whole genome shotgun (WGS) entry which is preliminary data.</text>
</comment>
<dbReference type="AlphaFoldDB" id="A0A103QVS0"/>
<proteinExistence type="predicted"/>
<dbReference type="Proteomes" id="UP000064029">
    <property type="component" value="Unassembled WGS sequence"/>
</dbReference>
<evidence type="ECO:0000313" key="3">
    <source>
        <dbReference type="Proteomes" id="UP000064029"/>
    </source>
</evidence>
<dbReference type="EMBL" id="LOXM01000255">
    <property type="protein sequence ID" value="KVG56441.1"/>
    <property type="molecule type" value="Genomic_DNA"/>
</dbReference>
<feature type="coiled-coil region" evidence="1">
    <location>
        <begin position="10"/>
        <end position="40"/>
    </location>
</feature>
<evidence type="ECO:0000313" key="2">
    <source>
        <dbReference type="EMBL" id="KVG56441.1"/>
    </source>
</evidence>
<protein>
    <submittedName>
        <fullName evidence="2">Uncharacterized protein</fullName>
    </submittedName>
</protein>
<organism evidence="2 3">
    <name type="scientific">Burkholderia ubonensis</name>
    <dbReference type="NCBI Taxonomy" id="101571"/>
    <lineage>
        <taxon>Bacteria</taxon>
        <taxon>Pseudomonadati</taxon>
        <taxon>Pseudomonadota</taxon>
        <taxon>Betaproteobacteria</taxon>
        <taxon>Burkholderiales</taxon>
        <taxon>Burkholderiaceae</taxon>
        <taxon>Burkholderia</taxon>
        <taxon>Burkholderia cepacia complex</taxon>
    </lineage>
</organism>